<evidence type="ECO:0000256" key="2">
    <source>
        <dbReference type="ARBA" id="ARBA00010134"/>
    </source>
</evidence>
<evidence type="ECO:0000256" key="6">
    <source>
        <dbReference type="ARBA" id="ARBA00022703"/>
    </source>
</evidence>
<dbReference type="PANTHER" id="PTHR10454:SF198">
    <property type="entry name" value="CASPASE-3"/>
    <property type="match status" value="1"/>
</dbReference>
<feature type="domain" description="Caspase family p10" evidence="17">
    <location>
        <begin position="196"/>
        <end position="290"/>
    </location>
</feature>
<dbReference type="PANTHER" id="PTHR10454">
    <property type="entry name" value="CASPASE"/>
    <property type="match status" value="1"/>
</dbReference>
<dbReference type="InterPro" id="IPR002398">
    <property type="entry name" value="Pept_C14"/>
</dbReference>
<dbReference type="GO" id="GO:0005737">
    <property type="term" value="C:cytoplasm"/>
    <property type="evidence" value="ECO:0007669"/>
    <property type="project" value="UniProtKB-SubCell"/>
</dbReference>
<evidence type="ECO:0000256" key="4">
    <source>
        <dbReference type="ARBA" id="ARBA00022553"/>
    </source>
</evidence>
<evidence type="ECO:0000256" key="11">
    <source>
        <dbReference type="ARBA" id="ARBA00023145"/>
    </source>
</evidence>
<keyword evidence="6" id="KW-0053">Apoptosis</keyword>
<dbReference type="InterPro" id="IPR033139">
    <property type="entry name" value="Caspase_cys_AS"/>
</dbReference>
<evidence type="ECO:0000256" key="14">
    <source>
        <dbReference type="ARBA" id="ARBA00039708"/>
    </source>
</evidence>
<dbReference type="Pfam" id="PF00656">
    <property type="entry name" value="Peptidase_C14"/>
    <property type="match status" value="1"/>
</dbReference>
<keyword evidence="11" id="KW-0865">Zymogen</keyword>
<dbReference type="GO" id="GO:0030216">
    <property type="term" value="P:keratinocyte differentiation"/>
    <property type="evidence" value="ECO:0007669"/>
    <property type="project" value="TreeGrafter"/>
</dbReference>
<dbReference type="Gene3D" id="3.40.50.1460">
    <property type="match status" value="1"/>
</dbReference>
<dbReference type="InterPro" id="IPR002138">
    <property type="entry name" value="Pept_C14_p10"/>
</dbReference>
<dbReference type="PROSITE" id="PS01121">
    <property type="entry name" value="CASPASE_HIS"/>
    <property type="match status" value="1"/>
</dbReference>
<dbReference type="GO" id="GO:0006508">
    <property type="term" value="P:proteolysis"/>
    <property type="evidence" value="ECO:0007669"/>
    <property type="project" value="UniProtKB-KW"/>
</dbReference>
<evidence type="ECO:0000256" key="3">
    <source>
        <dbReference type="ARBA" id="ARBA00022490"/>
    </source>
</evidence>
<dbReference type="GO" id="GO:0051604">
    <property type="term" value="P:protein maturation"/>
    <property type="evidence" value="ECO:0007669"/>
    <property type="project" value="UniProtKB-ARBA"/>
</dbReference>
<organism evidence="19">
    <name type="scientific">Hypselotriton orientalis</name>
    <name type="common">oriental fire-bellied newt</name>
    <dbReference type="NCBI Taxonomy" id="3399148"/>
    <lineage>
        <taxon>Eukaryota</taxon>
        <taxon>Metazoa</taxon>
        <taxon>Chordata</taxon>
        <taxon>Craniata</taxon>
        <taxon>Vertebrata</taxon>
        <taxon>Euteleostomi</taxon>
        <taxon>Amphibia</taxon>
        <taxon>Batrachia</taxon>
        <taxon>Caudata</taxon>
        <taxon>Salamandroidea</taxon>
        <taxon>Salamandridae</taxon>
        <taxon>Pleurodelinae</taxon>
        <taxon>Hypselotriton</taxon>
    </lineage>
</organism>
<protein>
    <recommendedName>
        <fullName evidence="14">Caspase-3</fullName>
        <ecNumber evidence="13">3.4.22.56</ecNumber>
    </recommendedName>
</protein>
<evidence type="ECO:0000313" key="19">
    <source>
        <dbReference type="EMBL" id="AFN55260.1"/>
    </source>
</evidence>
<evidence type="ECO:0000256" key="9">
    <source>
        <dbReference type="ARBA" id="ARBA00022843"/>
    </source>
</evidence>
<dbReference type="GO" id="GO:0004197">
    <property type="term" value="F:cysteine-type endopeptidase activity"/>
    <property type="evidence" value="ECO:0007669"/>
    <property type="project" value="InterPro"/>
</dbReference>
<dbReference type="InterPro" id="IPR029030">
    <property type="entry name" value="Caspase-like_dom_sf"/>
</dbReference>
<keyword evidence="8" id="KW-0788">Thiol protease</keyword>
<keyword evidence="3" id="KW-0963">Cytoplasm</keyword>
<dbReference type="EMBL" id="JQ320088">
    <property type="protein sequence ID" value="AFN55260.1"/>
    <property type="molecule type" value="mRNA"/>
</dbReference>
<evidence type="ECO:0000256" key="16">
    <source>
        <dbReference type="SAM" id="MobiDB-lite"/>
    </source>
</evidence>
<dbReference type="PRINTS" id="PR00376">
    <property type="entry name" value="IL1BCENZYME"/>
</dbReference>
<dbReference type="InterPro" id="IPR011600">
    <property type="entry name" value="Pept_C14_caspase"/>
</dbReference>
<dbReference type="EC" id="3.4.22.56" evidence="13"/>
<comment type="catalytic activity">
    <reaction evidence="12">
        <text>Strict requirement for an Asp residue at positions P1 and P4. It has a preferred cleavage sequence of Asp-Xaa-Xaa-Asp-|- with a hydrophobic amino-acid residue at P2 and a hydrophilic amino-acid residue at P3, although Val or Ala are also accepted at this position.</text>
        <dbReference type="EC" id="3.4.22.56"/>
    </reaction>
</comment>
<proteinExistence type="evidence at transcript level"/>
<keyword evidence="4" id="KW-0597">Phosphoprotein</keyword>
<evidence type="ECO:0000256" key="13">
    <source>
        <dbReference type="ARBA" id="ARBA00038900"/>
    </source>
</evidence>
<evidence type="ECO:0000256" key="15">
    <source>
        <dbReference type="RuleBase" id="RU003971"/>
    </source>
</evidence>
<keyword evidence="7" id="KW-0378">Hydrolase</keyword>
<dbReference type="Gene3D" id="3.30.70.1470">
    <property type="entry name" value="Caspase-like"/>
    <property type="match status" value="1"/>
</dbReference>
<dbReference type="PROSITE" id="PS01122">
    <property type="entry name" value="CASPASE_CYS"/>
    <property type="match status" value="1"/>
</dbReference>
<dbReference type="GO" id="GO:0030218">
    <property type="term" value="P:erythrocyte differentiation"/>
    <property type="evidence" value="ECO:0007669"/>
    <property type="project" value="TreeGrafter"/>
</dbReference>
<evidence type="ECO:0000256" key="7">
    <source>
        <dbReference type="ARBA" id="ARBA00022801"/>
    </source>
</evidence>
<accession>I6XSF1</accession>
<dbReference type="GO" id="GO:0043525">
    <property type="term" value="P:positive regulation of neuron apoptotic process"/>
    <property type="evidence" value="ECO:0007669"/>
    <property type="project" value="TreeGrafter"/>
</dbReference>
<reference evidence="19" key="1">
    <citation type="submission" date="2011-12" db="EMBL/GenBank/DDBJ databases">
        <authorList>
            <person name="Wang D.-H."/>
            <person name="Yang W.-X."/>
        </authorList>
    </citation>
    <scope>NUCLEOTIDE SEQUENCE</scope>
</reference>
<keyword evidence="10" id="KW-0007">Acetylation</keyword>
<comment type="similarity">
    <text evidence="2 15">Belongs to the peptidase C14A family.</text>
</comment>
<evidence type="ECO:0000256" key="1">
    <source>
        <dbReference type="ARBA" id="ARBA00004496"/>
    </source>
</evidence>
<name>I6XSF1_9SALA</name>
<dbReference type="PROSITE" id="PS50207">
    <property type="entry name" value="CASPASE_P10"/>
    <property type="match status" value="1"/>
</dbReference>
<dbReference type="PROSITE" id="PS50208">
    <property type="entry name" value="CASPASE_P20"/>
    <property type="match status" value="1"/>
</dbReference>
<evidence type="ECO:0000256" key="5">
    <source>
        <dbReference type="ARBA" id="ARBA00022670"/>
    </source>
</evidence>
<dbReference type="GO" id="GO:0030182">
    <property type="term" value="P:neuron differentiation"/>
    <property type="evidence" value="ECO:0007669"/>
    <property type="project" value="TreeGrafter"/>
</dbReference>
<dbReference type="GO" id="GO:0097194">
    <property type="term" value="P:execution phase of apoptosis"/>
    <property type="evidence" value="ECO:0007669"/>
    <property type="project" value="UniProtKB-ARBA"/>
</dbReference>
<evidence type="ECO:0000256" key="12">
    <source>
        <dbReference type="ARBA" id="ARBA00036189"/>
    </source>
</evidence>
<evidence type="ECO:0000256" key="10">
    <source>
        <dbReference type="ARBA" id="ARBA00022990"/>
    </source>
</evidence>
<keyword evidence="5" id="KW-0645">Protease</keyword>
<evidence type="ECO:0000259" key="18">
    <source>
        <dbReference type="PROSITE" id="PS50208"/>
    </source>
</evidence>
<sequence length="295" mass="32817">MADTTDYVHSGGDAPDARVSSSKANTGKCSQSGQSMEVDAKPGEIHSFQYNMDFPEKSLCYIINNKNFHPSTGMGLRSGTDVDAANLRKCFLTLGFEVKVFNDQACKGIVDILKNVSQQDHSKRSCFVCILLSHGEDGTIFGTDDFIPLKNLTTLFRGDKCRTLVGKPKLFFIQACRGTELDGGIEADSGGDSSDDQQRIPVEADFLYAYSTVPGYYSWRNTMNGSWFIQSLCEMLKQYGDTLEIMNLLTRVNRKVAYEFESSSNIPNFDGKKQIPCIVSMLTKELYFSPKNHSL</sequence>
<feature type="region of interest" description="Disordered" evidence="16">
    <location>
        <begin position="1"/>
        <end position="37"/>
    </location>
</feature>
<dbReference type="SUPFAM" id="SSF52129">
    <property type="entry name" value="Caspase-like"/>
    <property type="match status" value="1"/>
</dbReference>
<keyword evidence="9" id="KW-0832">Ubl conjugation</keyword>
<comment type="subcellular location">
    <subcellularLocation>
        <location evidence="1">Cytoplasm</location>
    </subcellularLocation>
</comment>
<dbReference type="SMART" id="SM00115">
    <property type="entry name" value="CASc"/>
    <property type="match status" value="1"/>
</dbReference>
<dbReference type="InterPro" id="IPR016129">
    <property type="entry name" value="Caspase_his_AS"/>
</dbReference>
<dbReference type="GO" id="GO:0031264">
    <property type="term" value="C:death-inducing signaling complex"/>
    <property type="evidence" value="ECO:0007669"/>
    <property type="project" value="TreeGrafter"/>
</dbReference>
<feature type="domain" description="Caspase family p20" evidence="18">
    <location>
        <begin position="56"/>
        <end position="180"/>
    </location>
</feature>
<dbReference type="MEROPS" id="C14.003"/>
<dbReference type="CDD" id="cd00032">
    <property type="entry name" value="CASc"/>
    <property type="match status" value="1"/>
</dbReference>
<feature type="compositionally biased region" description="Polar residues" evidence="16">
    <location>
        <begin position="19"/>
        <end position="35"/>
    </location>
</feature>
<dbReference type="AlphaFoldDB" id="I6XSF1"/>
<reference evidence="19" key="2">
    <citation type="journal article" date="2012" name="PLoS ONE">
        <title>The Apoptotic Function Analysis of p53, Apaf1, Caspase3 and Caspase7 during the Spermatogenesis of the Chinese Fire-Bellied Newt Cynops orientalis.</title>
        <authorList>
            <person name="Wang D.H."/>
            <person name="Hu J.R."/>
            <person name="Wang L.Y."/>
            <person name="Hu Y.J."/>
            <person name="Tan F.Q."/>
            <person name="Zhou H."/>
            <person name="Shao J.Z."/>
            <person name="Yang W.X."/>
        </authorList>
    </citation>
    <scope>NUCLEOTIDE SEQUENCE</scope>
</reference>
<dbReference type="InterPro" id="IPR001309">
    <property type="entry name" value="Pept_C14_p20"/>
</dbReference>
<evidence type="ECO:0000259" key="17">
    <source>
        <dbReference type="PROSITE" id="PS50207"/>
    </source>
</evidence>
<dbReference type="FunFam" id="3.40.50.1460:FF:000001">
    <property type="entry name" value="Caspase-3 preproprotein"/>
    <property type="match status" value="1"/>
</dbReference>
<dbReference type="FunFam" id="3.30.70.1470:FF:000002">
    <property type="entry name" value="Caspase-3"/>
    <property type="match status" value="1"/>
</dbReference>
<evidence type="ECO:0000256" key="8">
    <source>
        <dbReference type="ARBA" id="ARBA00022807"/>
    </source>
</evidence>
<dbReference type="InterPro" id="IPR015917">
    <property type="entry name" value="Pept_C14A"/>
</dbReference>